<dbReference type="InterPro" id="IPR010106">
    <property type="entry name" value="RpnA"/>
</dbReference>
<evidence type="ECO:0000313" key="1">
    <source>
        <dbReference type="EMBL" id="OUQ05572.1"/>
    </source>
</evidence>
<gene>
    <name evidence="1" type="ORF">B5E91_06020</name>
</gene>
<dbReference type="PANTHER" id="PTHR41317:SF1">
    <property type="entry name" value="PD-(D_E)XK NUCLEASE FAMILY TRANSPOSASE"/>
    <property type="match status" value="1"/>
</dbReference>
<proteinExistence type="predicted"/>
<dbReference type="Proteomes" id="UP000196258">
    <property type="component" value="Unassembled WGS sequence"/>
</dbReference>
<accession>A0A1Y4QM03</accession>
<organism evidence="1 2">
    <name type="scientific">Thomasclavelia spiroformis</name>
    <dbReference type="NCBI Taxonomy" id="29348"/>
    <lineage>
        <taxon>Bacteria</taxon>
        <taxon>Bacillati</taxon>
        <taxon>Bacillota</taxon>
        <taxon>Erysipelotrichia</taxon>
        <taxon>Erysipelotrichales</taxon>
        <taxon>Coprobacillaceae</taxon>
        <taxon>Thomasclavelia</taxon>
    </lineage>
</organism>
<dbReference type="AlphaFoldDB" id="A0A1Y4QM03"/>
<evidence type="ECO:0000313" key="2">
    <source>
        <dbReference type="Proteomes" id="UP000196258"/>
    </source>
</evidence>
<dbReference type="EMBL" id="NFLB01000005">
    <property type="protein sequence ID" value="OUQ05572.1"/>
    <property type="molecule type" value="Genomic_DNA"/>
</dbReference>
<name>A0A1Y4QM03_9FIRM</name>
<reference evidence="2" key="1">
    <citation type="submission" date="2017-04" db="EMBL/GenBank/DDBJ databases">
        <title>Function of individual gut microbiota members based on whole genome sequencing of pure cultures obtained from chicken caecum.</title>
        <authorList>
            <person name="Medvecky M."/>
            <person name="Cejkova D."/>
            <person name="Polansky O."/>
            <person name="Karasova D."/>
            <person name="Kubasova T."/>
            <person name="Cizek A."/>
            <person name="Rychlik I."/>
        </authorList>
    </citation>
    <scope>NUCLEOTIDE SEQUENCE [LARGE SCALE GENOMIC DNA]</scope>
    <source>
        <strain evidence="2">An149</strain>
    </source>
</reference>
<dbReference type="NCBIfam" id="TIGR01784">
    <property type="entry name" value="T_den_put_tspse"/>
    <property type="match status" value="1"/>
</dbReference>
<dbReference type="PANTHER" id="PTHR41317">
    <property type="entry name" value="PD-(D_E)XK NUCLEASE FAMILY TRANSPOSASE"/>
    <property type="match status" value="1"/>
</dbReference>
<comment type="caution">
    <text evidence="1">The sequence shown here is derived from an EMBL/GenBank/DDBJ whole genome shotgun (WGS) entry which is preliminary data.</text>
</comment>
<evidence type="ECO:0008006" key="3">
    <source>
        <dbReference type="Google" id="ProtNLM"/>
    </source>
</evidence>
<protein>
    <recommendedName>
        <fullName evidence="3">Rpn family recombination-promoting nuclease/putative transposase</fullName>
    </recommendedName>
</protein>
<dbReference type="Pfam" id="PF12784">
    <property type="entry name" value="PDDEXK_2"/>
    <property type="match status" value="1"/>
</dbReference>
<sequence length="318" mass="38307">MITKKVYDNEVIKLVKRIDKIYDFKNDFMFKHSLGNDQDPGSFYLLKLFIEGILNISCKSITILNPDLVVENIEDKDMLLDIRVQTNNGDYVNIEMQYSAFSKNQYQRFQIYGASLLSRQEKEGDDYQKNINHVYQIIFIDDIDKANLKLYDRYESRNEEGKLEKYNLLTRVYVQMPYINLIKKQKKLEEFSEIEKGIYIFENGITDDIIRLKEDNKVVEIMKEKIDRFNQDEQLRDMAYKRSLNRWANERDKQDMYEKGKEEGIKQEKYNLIKQLFNKYYPKEDDSILENLNSEQYDKIFEMILDNQSIEEIKKFLK</sequence>